<feature type="non-terminal residue" evidence="4">
    <location>
        <position position="292"/>
    </location>
</feature>
<reference evidence="4 5" key="1">
    <citation type="journal article" date="2023" name="bioRxiv">
        <title>Conserved and derived expression patterns and positive selection on dental genes reveal complex evolutionary context of ever-growing rodent molars.</title>
        <authorList>
            <person name="Calamari Z.T."/>
            <person name="Song A."/>
            <person name="Cohen E."/>
            <person name="Akter M."/>
            <person name="Roy R.D."/>
            <person name="Hallikas O."/>
            <person name="Christensen M.M."/>
            <person name="Li P."/>
            <person name="Marangoni P."/>
            <person name="Jernvall J."/>
            <person name="Klein O.D."/>
        </authorList>
    </citation>
    <scope>NUCLEOTIDE SEQUENCE [LARGE SCALE GENOMIC DNA]</scope>
    <source>
        <strain evidence="4">V071</strain>
    </source>
</reference>
<dbReference type="AlphaFoldDB" id="A0AAW0JBW8"/>
<organism evidence="4 5">
    <name type="scientific">Myodes glareolus</name>
    <name type="common">Bank vole</name>
    <name type="synonym">Clethrionomys glareolus</name>
    <dbReference type="NCBI Taxonomy" id="447135"/>
    <lineage>
        <taxon>Eukaryota</taxon>
        <taxon>Metazoa</taxon>
        <taxon>Chordata</taxon>
        <taxon>Craniata</taxon>
        <taxon>Vertebrata</taxon>
        <taxon>Euteleostomi</taxon>
        <taxon>Mammalia</taxon>
        <taxon>Eutheria</taxon>
        <taxon>Euarchontoglires</taxon>
        <taxon>Glires</taxon>
        <taxon>Rodentia</taxon>
        <taxon>Myomorpha</taxon>
        <taxon>Muroidea</taxon>
        <taxon>Cricetidae</taxon>
        <taxon>Arvicolinae</taxon>
        <taxon>Myodes</taxon>
    </lineage>
</organism>
<dbReference type="SUPFAM" id="SSF57424">
    <property type="entry name" value="LDL receptor-like module"/>
    <property type="match status" value="1"/>
</dbReference>
<dbReference type="InterPro" id="IPR013320">
    <property type="entry name" value="ConA-like_dom_sf"/>
</dbReference>
<dbReference type="CDD" id="cd00112">
    <property type="entry name" value="LDLa"/>
    <property type="match status" value="1"/>
</dbReference>
<dbReference type="InterPro" id="IPR036055">
    <property type="entry name" value="LDL_receptor-like_sf"/>
</dbReference>
<evidence type="ECO:0000313" key="5">
    <source>
        <dbReference type="Proteomes" id="UP001488838"/>
    </source>
</evidence>
<evidence type="ECO:0000256" key="2">
    <source>
        <dbReference type="PROSITE-ProRule" id="PRU00124"/>
    </source>
</evidence>
<keyword evidence="1 2" id="KW-1015">Disulfide bond</keyword>
<name>A0AAW0JBW8_MYOGA</name>
<dbReference type="EMBL" id="JBBHLL010000049">
    <property type="protein sequence ID" value="KAK7823831.1"/>
    <property type="molecule type" value="Genomic_DNA"/>
</dbReference>
<comment type="caution">
    <text evidence="4">The sequence shown here is derived from an EMBL/GenBank/DDBJ whole genome shotgun (WGS) entry which is preliminary data.</text>
</comment>
<evidence type="ECO:0000313" key="4">
    <source>
        <dbReference type="EMBL" id="KAK7823831.1"/>
    </source>
</evidence>
<feature type="disulfide bond" evidence="2">
    <location>
        <begin position="67"/>
        <end position="79"/>
    </location>
</feature>
<comment type="caution">
    <text evidence="2">Lacks conserved residue(s) required for the propagation of feature annotation.</text>
</comment>
<dbReference type="Pfam" id="PF00629">
    <property type="entry name" value="MAM"/>
    <property type="match status" value="1"/>
</dbReference>
<dbReference type="InterPro" id="IPR000998">
    <property type="entry name" value="MAM_dom"/>
</dbReference>
<dbReference type="Gene3D" id="2.60.120.200">
    <property type="match status" value="1"/>
</dbReference>
<dbReference type="PROSITE" id="PS50060">
    <property type="entry name" value="MAM_2"/>
    <property type="match status" value="1"/>
</dbReference>
<dbReference type="SMART" id="SM00192">
    <property type="entry name" value="LDLa"/>
    <property type="match status" value="1"/>
</dbReference>
<dbReference type="PANTHER" id="PTHR23282">
    <property type="entry name" value="APICAL ENDOSOMAL GLYCOPROTEIN PRECURSOR"/>
    <property type="match status" value="1"/>
</dbReference>
<evidence type="ECO:0000259" key="3">
    <source>
        <dbReference type="PROSITE" id="PS50060"/>
    </source>
</evidence>
<dbReference type="Proteomes" id="UP001488838">
    <property type="component" value="Unassembled WGS sequence"/>
</dbReference>
<dbReference type="SMART" id="SM00137">
    <property type="entry name" value="MAM"/>
    <property type="match status" value="1"/>
</dbReference>
<feature type="domain" description="MAM" evidence="3">
    <location>
        <begin position="116"/>
        <end position="273"/>
    </location>
</feature>
<dbReference type="Gene3D" id="4.10.400.10">
    <property type="entry name" value="Low-density Lipoprotein Receptor"/>
    <property type="match status" value="1"/>
</dbReference>
<dbReference type="PANTHER" id="PTHR23282:SF101">
    <property type="entry name" value="MAM DOMAIN-CONTAINING PROTEIN"/>
    <property type="match status" value="1"/>
</dbReference>
<accession>A0AAW0JBW8</accession>
<evidence type="ECO:0000256" key="1">
    <source>
        <dbReference type="ARBA" id="ARBA00023157"/>
    </source>
</evidence>
<proteinExistence type="predicted"/>
<keyword evidence="5" id="KW-1185">Reference proteome</keyword>
<dbReference type="InterPro" id="IPR002172">
    <property type="entry name" value="LDrepeatLR_classA_rpt"/>
</dbReference>
<dbReference type="GO" id="GO:0016020">
    <property type="term" value="C:membrane"/>
    <property type="evidence" value="ECO:0007669"/>
    <property type="project" value="InterPro"/>
</dbReference>
<feature type="non-terminal residue" evidence="4">
    <location>
        <position position="1"/>
    </location>
</feature>
<protein>
    <recommendedName>
        <fullName evidence="3">MAM domain-containing protein</fullName>
    </recommendedName>
</protein>
<gene>
    <name evidence="4" type="ORF">U0070_020502</name>
</gene>
<dbReference type="SUPFAM" id="SSF49899">
    <property type="entry name" value="Concanavalin A-like lectins/glucanases"/>
    <property type="match status" value="1"/>
</dbReference>
<dbReference type="InterPro" id="IPR051560">
    <property type="entry name" value="MAM_domain-containing"/>
</dbReference>
<dbReference type="CDD" id="cd06263">
    <property type="entry name" value="MAM"/>
    <property type="match status" value="1"/>
</dbReference>
<dbReference type="PROSITE" id="PS50068">
    <property type="entry name" value="LDLRA_2"/>
    <property type="match status" value="1"/>
</dbReference>
<dbReference type="Pfam" id="PF00057">
    <property type="entry name" value="Ldl_recept_a"/>
    <property type="match status" value="1"/>
</dbReference>
<feature type="disulfide bond" evidence="2">
    <location>
        <begin position="74"/>
        <end position="92"/>
    </location>
</feature>
<sequence>KSKEEKMTWTFNTSTHKTWVKAEVLIPEGLKIFKVVFEGTVLRQRSFIGLGQLLVYTCGQTHSQQLCSVDEYTCASGQCLTHSSVCDSGTGCSSGHDEESFRNTTPEVSVSHLTWDFESGFCGWEPFSTEDSHWEVVDGLSVEEHPFPGAGDKNRGSFLYFGPRQSTGVARLGSPILTKSPSASAPCQVLFWYHLSEHSRLSVFTRTSLDGSLLKQCEVTRLPESQWSQAKVDLYARAEESTFPFQLILEATVLSSNAAVAVDDISVSQECEISYKSLQSTSLQNQDYCNFK</sequence>